<dbReference type="GO" id="GO:0005829">
    <property type="term" value="C:cytosol"/>
    <property type="evidence" value="ECO:0007669"/>
    <property type="project" value="TreeGrafter"/>
</dbReference>
<protein>
    <submittedName>
        <fullName evidence="1">HAD-superfamily hydrolase, subfamily IIB</fullName>
    </submittedName>
</protein>
<reference evidence="2" key="1">
    <citation type="submission" date="2016-10" db="EMBL/GenBank/DDBJ databases">
        <authorList>
            <person name="Varghese N."/>
            <person name="Submissions S."/>
        </authorList>
    </citation>
    <scope>NUCLEOTIDE SEQUENCE [LARGE SCALE GENOMIC DNA]</scope>
    <source>
        <strain evidence="2">DSM 45460</strain>
    </source>
</reference>
<dbReference type="InterPro" id="IPR023214">
    <property type="entry name" value="HAD_sf"/>
</dbReference>
<keyword evidence="1" id="KW-0378">Hydrolase</keyword>
<evidence type="ECO:0000313" key="2">
    <source>
        <dbReference type="Proteomes" id="UP000199213"/>
    </source>
</evidence>
<dbReference type="EMBL" id="FNFM01000002">
    <property type="protein sequence ID" value="SDJ85942.1"/>
    <property type="molecule type" value="Genomic_DNA"/>
</dbReference>
<dbReference type="GO" id="GO:0016791">
    <property type="term" value="F:phosphatase activity"/>
    <property type="evidence" value="ECO:0007669"/>
    <property type="project" value="TreeGrafter"/>
</dbReference>
<gene>
    <name evidence="1" type="ORF">SAMN04487820_102402</name>
</gene>
<accession>A0A1G8X5P7</accession>
<dbReference type="Proteomes" id="UP000199213">
    <property type="component" value="Unassembled WGS sequence"/>
</dbReference>
<evidence type="ECO:0000313" key="1">
    <source>
        <dbReference type="EMBL" id="SDJ85942.1"/>
    </source>
</evidence>
<dbReference type="Gene3D" id="3.40.50.1000">
    <property type="entry name" value="HAD superfamily/HAD-like"/>
    <property type="match status" value="2"/>
</dbReference>
<dbReference type="RefSeq" id="WP_092626648.1">
    <property type="nucleotide sequence ID" value="NZ_FNFM01000002.1"/>
</dbReference>
<dbReference type="Pfam" id="PF08282">
    <property type="entry name" value="Hydrolase_3"/>
    <property type="match status" value="2"/>
</dbReference>
<organism evidence="1 2">
    <name type="scientific">Actinopolyspora mzabensis</name>
    <dbReference type="NCBI Taxonomy" id="995066"/>
    <lineage>
        <taxon>Bacteria</taxon>
        <taxon>Bacillati</taxon>
        <taxon>Actinomycetota</taxon>
        <taxon>Actinomycetes</taxon>
        <taxon>Actinopolysporales</taxon>
        <taxon>Actinopolysporaceae</taxon>
        <taxon>Actinopolyspora</taxon>
    </lineage>
</organism>
<dbReference type="PANTHER" id="PTHR10000">
    <property type="entry name" value="PHOSPHOSERINE PHOSPHATASE"/>
    <property type="match status" value="1"/>
</dbReference>
<dbReference type="PANTHER" id="PTHR10000:SF8">
    <property type="entry name" value="HAD SUPERFAMILY HYDROLASE-LIKE, TYPE 3"/>
    <property type="match status" value="1"/>
</dbReference>
<dbReference type="SUPFAM" id="SSF56784">
    <property type="entry name" value="HAD-like"/>
    <property type="match status" value="1"/>
</dbReference>
<dbReference type="InterPro" id="IPR036412">
    <property type="entry name" value="HAD-like_sf"/>
</dbReference>
<sequence length="269" mass="28618">MTTRSSWTPSLVALDVDGTIVDPETQLLSDPVRRAVRRVASSGSYLVLATGRSMLGTLPVLDELGVTDGVALCSNGAVRVDVATREAVSVETFDPQPVHTRLSPLLPGSLFAAERIGVGSMVTAPFTPEELHGPQWHVGLAELLGHPVPRFIVNWANRDPAEVWGRLEGLELPGCTFTIDHYDPWVTVVPAGVSKAAALEKLRLELGVSPDGTFAAGDGDNDLQMLEWAHHSVAMGQAPATVRLTAAEVANPVTEDGLVPALERWFAPG</sequence>
<dbReference type="GO" id="GO:0000287">
    <property type="term" value="F:magnesium ion binding"/>
    <property type="evidence" value="ECO:0007669"/>
    <property type="project" value="TreeGrafter"/>
</dbReference>
<dbReference type="AlphaFoldDB" id="A0A1G8X5P7"/>
<proteinExistence type="predicted"/>
<keyword evidence="2" id="KW-1185">Reference proteome</keyword>
<dbReference type="OrthoDB" id="3180855at2"/>
<dbReference type="Gene3D" id="3.30.1240.10">
    <property type="match status" value="1"/>
</dbReference>
<name>A0A1G8X5P7_ACTMZ</name>